<evidence type="ECO:0000313" key="2">
    <source>
        <dbReference type="EMBL" id="CRL06968.1"/>
    </source>
</evidence>
<dbReference type="AlphaFoldDB" id="A0A1J1J3L5"/>
<evidence type="ECO:0000313" key="3">
    <source>
        <dbReference type="Proteomes" id="UP000183832"/>
    </source>
</evidence>
<gene>
    <name evidence="2" type="ORF">CLUMA_CG020068</name>
</gene>
<dbReference type="Proteomes" id="UP000183832">
    <property type="component" value="Unassembled WGS sequence"/>
</dbReference>
<accession>A0A1J1J3L5</accession>
<sequence>MLTTRLFYFIYLPLASTIFPNDPEDAGERLRNETEATCHVMTLVKSHASLSIKISFHYNLTTFPHKKLFGTGNFDRKLMN</sequence>
<keyword evidence="1" id="KW-0732">Signal</keyword>
<reference evidence="2 3" key="1">
    <citation type="submission" date="2015-04" db="EMBL/GenBank/DDBJ databases">
        <authorList>
            <person name="Syromyatnikov M.Y."/>
            <person name="Popov V.N."/>
        </authorList>
    </citation>
    <scope>NUCLEOTIDE SEQUENCE [LARGE SCALE GENOMIC DNA]</scope>
</reference>
<feature type="chain" id="PRO_5013176135" evidence="1">
    <location>
        <begin position="18"/>
        <end position="80"/>
    </location>
</feature>
<evidence type="ECO:0000256" key="1">
    <source>
        <dbReference type="SAM" id="SignalP"/>
    </source>
</evidence>
<protein>
    <submittedName>
        <fullName evidence="2">CLUMA_CG020068, isoform A</fullName>
    </submittedName>
</protein>
<dbReference type="EMBL" id="CVRI01000069">
    <property type="protein sequence ID" value="CRL06968.1"/>
    <property type="molecule type" value="Genomic_DNA"/>
</dbReference>
<name>A0A1J1J3L5_9DIPT</name>
<organism evidence="2 3">
    <name type="scientific">Clunio marinus</name>
    <dbReference type="NCBI Taxonomy" id="568069"/>
    <lineage>
        <taxon>Eukaryota</taxon>
        <taxon>Metazoa</taxon>
        <taxon>Ecdysozoa</taxon>
        <taxon>Arthropoda</taxon>
        <taxon>Hexapoda</taxon>
        <taxon>Insecta</taxon>
        <taxon>Pterygota</taxon>
        <taxon>Neoptera</taxon>
        <taxon>Endopterygota</taxon>
        <taxon>Diptera</taxon>
        <taxon>Nematocera</taxon>
        <taxon>Chironomoidea</taxon>
        <taxon>Chironomidae</taxon>
        <taxon>Clunio</taxon>
    </lineage>
</organism>
<feature type="signal peptide" evidence="1">
    <location>
        <begin position="1"/>
        <end position="17"/>
    </location>
</feature>
<keyword evidence="3" id="KW-1185">Reference proteome</keyword>
<proteinExistence type="predicted"/>